<keyword evidence="2" id="KW-1185">Reference proteome</keyword>
<gene>
    <name evidence="1" type="ORF">E2C01_101003</name>
</gene>
<dbReference type="AlphaFoldDB" id="A0A5B7KDM0"/>
<proteinExistence type="predicted"/>
<dbReference type="Proteomes" id="UP000324222">
    <property type="component" value="Unassembled WGS sequence"/>
</dbReference>
<accession>A0A5B7KDM0</accession>
<dbReference type="EMBL" id="VSRR010145204">
    <property type="protein sequence ID" value="MPD05270.1"/>
    <property type="molecule type" value="Genomic_DNA"/>
</dbReference>
<sequence length="19" mass="2276">MHMPLTACSKISQWHVSRY</sequence>
<reference evidence="1 2" key="1">
    <citation type="submission" date="2019-05" db="EMBL/GenBank/DDBJ databases">
        <title>Another draft genome of Portunus trituberculatus and its Hox gene families provides insights of decapod evolution.</title>
        <authorList>
            <person name="Jeong J.-H."/>
            <person name="Song I."/>
            <person name="Kim S."/>
            <person name="Choi T."/>
            <person name="Kim D."/>
            <person name="Ryu S."/>
            <person name="Kim W."/>
        </authorList>
    </citation>
    <scope>NUCLEOTIDE SEQUENCE [LARGE SCALE GENOMIC DNA]</scope>
    <source>
        <tissue evidence="1">Muscle</tissue>
    </source>
</reference>
<comment type="caution">
    <text evidence="1">The sequence shown here is derived from an EMBL/GenBank/DDBJ whole genome shotgun (WGS) entry which is preliminary data.</text>
</comment>
<evidence type="ECO:0000313" key="1">
    <source>
        <dbReference type="EMBL" id="MPD05270.1"/>
    </source>
</evidence>
<name>A0A5B7KDM0_PORTR</name>
<organism evidence="1 2">
    <name type="scientific">Portunus trituberculatus</name>
    <name type="common">Swimming crab</name>
    <name type="synonym">Neptunus trituberculatus</name>
    <dbReference type="NCBI Taxonomy" id="210409"/>
    <lineage>
        <taxon>Eukaryota</taxon>
        <taxon>Metazoa</taxon>
        <taxon>Ecdysozoa</taxon>
        <taxon>Arthropoda</taxon>
        <taxon>Crustacea</taxon>
        <taxon>Multicrustacea</taxon>
        <taxon>Malacostraca</taxon>
        <taxon>Eumalacostraca</taxon>
        <taxon>Eucarida</taxon>
        <taxon>Decapoda</taxon>
        <taxon>Pleocyemata</taxon>
        <taxon>Brachyura</taxon>
        <taxon>Eubrachyura</taxon>
        <taxon>Portunoidea</taxon>
        <taxon>Portunidae</taxon>
        <taxon>Portuninae</taxon>
        <taxon>Portunus</taxon>
    </lineage>
</organism>
<protein>
    <submittedName>
        <fullName evidence="1">Uncharacterized protein</fullName>
    </submittedName>
</protein>
<evidence type="ECO:0000313" key="2">
    <source>
        <dbReference type="Proteomes" id="UP000324222"/>
    </source>
</evidence>